<gene>
    <name evidence="2" type="ORF">DI628_06080</name>
</gene>
<comment type="caution">
    <text evidence="2">The sequence shown here is derived from an EMBL/GenBank/DDBJ whole genome shotgun (WGS) entry which is preliminary data.</text>
</comment>
<evidence type="ECO:0000256" key="1">
    <source>
        <dbReference type="SAM" id="MobiDB-lite"/>
    </source>
</evidence>
<feature type="region of interest" description="Disordered" evidence="1">
    <location>
        <begin position="1"/>
        <end position="20"/>
    </location>
</feature>
<protein>
    <submittedName>
        <fullName evidence="2">Uncharacterized protein</fullName>
    </submittedName>
</protein>
<accession>A0A6N4QY84</accession>
<dbReference type="EMBL" id="VAFM01000002">
    <property type="protein sequence ID" value="TKW60468.1"/>
    <property type="molecule type" value="Genomic_DNA"/>
</dbReference>
<reference evidence="2 3" key="1">
    <citation type="journal article" date="2017" name="Nat. Commun.">
        <title>In situ click chemistry generation of cyclooxygenase-2 inhibitors.</title>
        <authorList>
            <person name="Bhardwaj A."/>
            <person name="Kaur J."/>
            <person name="Wuest M."/>
            <person name="Wuest F."/>
        </authorList>
    </citation>
    <scope>NUCLEOTIDE SEQUENCE [LARGE SCALE GENOMIC DNA]</scope>
    <source>
        <strain evidence="2">S2_018_000_R2_106</strain>
    </source>
</reference>
<name>A0A6N4QY84_BLAVI</name>
<dbReference type="AlphaFoldDB" id="A0A6N4QY84"/>
<dbReference type="Proteomes" id="UP000320948">
    <property type="component" value="Unassembled WGS sequence"/>
</dbReference>
<evidence type="ECO:0000313" key="2">
    <source>
        <dbReference type="EMBL" id="TKW60468.1"/>
    </source>
</evidence>
<evidence type="ECO:0000313" key="3">
    <source>
        <dbReference type="Proteomes" id="UP000320948"/>
    </source>
</evidence>
<sequence length="170" mass="19829">MTVATEIDGEKQPQHNFHLTPEHADEHGILIIIDRFLKADRPLKLNLIPENAPDGTMVMATPDTFTFTAPVTLIAPEHIHLYRKFEEGSMQVTCLVPLIKTEQVDIEKIRRNIWNSLDDGQDYEQNMTDYYGELMLHHHVLSLDYTDGITESYEYFHNIEVMQRHFCYDP</sequence>
<proteinExistence type="predicted"/>
<organism evidence="2 3">
    <name type="scientific">Blastochloris viridis</name>
    <name type="common">Rhodopseudomonas viridis</name>
    <dbReference type="NCBI Taxonomy" id="1079"/>
    <lineage>
        <taxon>Bacteria</taxon>
        <taxon>Pseudomonadati</taxon>
        <taxon>Pseudomonadota</taxon>
        <taxon>Alphaproteobacteria</taxon>
        <taxon>Hyphomicrobiales</taxon>
        <taxon>Blastochloridaceae</taxon>
        <taxon>Blastochloris</taxon>
    </lineage>
</organism>